<keyword evidence="4" id="KW-1185">Reference proteome</keyword>
<reference evidence="4" key="1">
    <citation type="submission" date="2015-12" db="EMBL/GenBank/DDBJ databases">
        <title>Complete genome sequence of Pandoraea norimbergensis DSM 11628.</title>
        <authorList>
            <person name="Ee R."/>
            <person name="Lim Y.-L."/>
            <person name="Yong D."/>
            <person name="Yin W.-F."/>
            <person name="Chan K.-G."/>
        </authorList>
    </citation>
    <scope>NUCLEOTIDE SEQUENCE [LARGE SCALE GENOMIC DNA]</scope>
    <source>
        <strain evidence="4">DSM 11628</strain>
    </source>
</reference>
<dbReference type="Gene3D" id="2.180.10.10">
    <property type="entry name" value="RHS repeat-associated core"/>
    <property type="match status" value="2"/>
</dbReference>
<dbReference type="InterPro" id="IPR006530">
    <property type="entry name" value="YD"/>
</dbReference>
<feature type="compositionally biased region" description="Low complexity" evidence="1">
    <location>
        <begin position="1600"/>
        <end position="1617"/>
    </location>
</feature>
<feature type="transmembrane region" description="Helical" evidence="2">
    <location>
        <begin position="1386"/>
        <end position="1405"/>
    </location>
</feature>
<dbReference type="Proteomes" id="UP000060277">
    <property type="component" value="Chromosome"/>
</dbReference>
<dbReference type="NCBIfam" id="TIGR03696">
    <property type="entry name" value="Rhs_assc_core"/>
    <property type="match status" value="1"/>
</dbReference>
<dbReference type="PANTHER" id="PTHR32305">
    <property type="match status" value="1"/>
</dbReference>
<feature type="transmembrane region" description="Helical" evidence="2">
    <location>
        <begin position="1449"/>
        <end position="1470"/>
    </location>
</feature>
<feature type="compositionally biased region" description="Low complexity" evidence="1">
    <location>
        <begin position="1545"/>
        <end position="1565"/>
    </location>
</feature>
<accession>A0ABN4JMQ4</accession>
<dbReference type="NCBIfam" id="TIGR01643">
    <property type="entry name" value="YD_repeat_2x"/>
    <property type="match status" value="1"/>
</dbReference>
<evidence type="ECO:0000256" key="2">
    <source>
        <dbReference type="SAM" id="Phobius"/>
    </source>
</evidence>
<keyword evidence="2" id="KW-1133">Transmembrane helix</keyword>
<feature type="region of interest" description="Disordered" evidence="1">
    <location>
        <begin position="1600"/>
        <end position="1637"/>
    </location>
</feature>
<name>A0ABN4JMQ4_9BURK</name>
<feature type="transmembrane region" description="Helical" evidence="2">
    <location>
        <begin position="1482"/>
        <end position="1501"/>
    </location>
</feature>
<gene>
    <name evidence="3" type="ORF">AT302_24575</name>
</gene>
<evidence type="ECO:0000313" key="4">
    <source>
        <dbReference type="Proteomes" id="UP000060277"/>
    </source>
</evidence>
<dbReference type="PANTHER" id="PTHR32305:SF15">
    <property type="entry name" value="PROTEIN RHSA-RELATED"/>
    <property type="match status" value="1"/>
</dbReference>
<dbReference type="InterPro" id="IPR031325">
    <property type="entry name" value="RHS_repeat"/>
</dbReference>
<organism evidence="3 4">
    <name type="scientific">Pandoraea norimbergensis</name>
    <dbReference type="NCBI Taxonomy" id="93219"/>
    <lineage>
        <taxon>Bacteria</taxon>
        <taxon>Pseudomonadati</taxon>
        <taxon>Pseudomonadota</taxon>
        <taxon>Betaproteobacteria</taxon>
        <taxon>Burkholderiales</taxon>
        <taxon>Burkholderiaceae</taxon>
        <taxon>Pandoraea</taxon>
    </lineage>
</organism>
<evidence type="ECO:0000313" key="3">
    <source>
        <dbReference type="EMBL" id="ALS62495.1"/>
    </source>
</evidence>
<dbReference type="EMBL" id="CP013480">
    <property type="protein sequence ID" value="ALS62495.1"/>
    <property type="molecule type" value="Genomic_DNA"/>
</dbReference>
<dbReference type="InterPro" id="IPR022385">
    <property type="entry name" value="Rhs_assc_core"/>
</dbReference>
<keyword evidence="2" id="KW-0812">Transmembrane</keyword>
<evidence type="ECO:0000256" key="1">
    <source>
        <dbReference type="SAM" id="MobiDB-lite"/>
    </source>
</evidence>
<sequence>MQDVPQERSQADSGALYSGAQSFLSFLEKGVDPRTGTYSIRVALPKIAMNALAGPDLSLSLAFDPLQNVDSGLGRGWSWAMTRLLPATKRLMLSDGETHLAIVYPDRIDLPDRKLPTFAVEKLDKTVIVTYKSGRRERLVMFDENVPLSPYVPVEIVSAHGRSIFLQWQYFEGHPALVGIDDHERQPLLRVTRTEQAVTLSLPGAGPGATSVDYVMTLNGDLVSAIRLPVPEQAAWQLRYERYTDADLPFLTQVISPTGSVETLAYQEEGHAFPRRAGDPPDKIPERLPYVVRHVMDPGEGLPQRISTYQYSTNNFLGFGAGVDWEDATDALYKVLVDYRYHSTQTQLGPQGEPLVTIYREFDRFHLRRIEKRIEDGCEHETLETYHDQPGKPFADQLAIVQLPAQRIERFRRGGVFRDDVTTFRYDDYGNLVETLTPDGIREQVTYYNPAGETGCPPDPVWPTPRTMKSKAVVPSAAAWVRRGTARQTPTRTIRYRYALLPSLVAGGAGFLECIGETLETPGEIHTTVTAEYYNEPASLLLHGRVKRRTRTLWAWQTIADFTYQLSGDALVTTQTQHTDFDTTRSTTAIHVSVRTGLETQRDGADARVTFVHDALGRIVESTTTPMSGDSAYTASVRTSYFLVGQAGGNVRQVTTNEFGVEDTRVFDGTGLDMSTLRREPDVEQGAAFEVRRCVYDTLGWLVSETVTDRHNGTPLAATTQYRYDGWERRSAVIRPDGVTEHAEWNPITQGETIWLDAVVQRTGRVVRQRNAFDEVEWEERYDNSSRLISRQSYEYDGLGRCVTVTDPKGRAVSYEYDFADRVIRTTLPNGASGDVVERSYVAHTDENEVATLRMNSVEVGRRDLDGLLRKTSQTVGERVTLWEYHADRHQPSAMQNAAGERTVYDIDPSLTDHVKQRRADGVTTGFEYDPHSGLLSHARHESDGALPSEYRCLRYATGNLREVSYTGVDGERVCRHTWSLLGLPLTYDDVSGNVYRYQYAPGIGRLTQIDCAGVAVSFAYDALGRVRQQQVHQAGQRRLTTTYTYDDLGREVLRDYDAPGQPGMSIAQEYDATDALSLRRRVVGGQVTLTENFAYDTRGRLDLYYSIGEDAPRDPHLPTRRIMMQQWSFDAFDNIRQIISWPPTDEPSALVVYHYDNALDPTQLTSLVRTGYGSADGRETFRYDGAGRMIEAEQGHTVTYNALDQVTSIGRTDGAHVEYQYNGLDEQYRVVRAGQPVHERVFRENRLVTEIRGAFSRAYLGDGSAGAETFGDIDEAGALRVYATDWQASVVATHGPASGSQRVVYGPTGYRAEAATLDGVPGHDGELVDPLTQWLWLGNARMYSPVLGRFMVPDTLSPFEGGGFNAYARIDPINALDPSGHLPSWLGGVIGVLGVMAGIALTVVSAGGLSAAGAALALTGAAALGKVGVAAALTTTGAIVSVSSGQMAVAASIITSSVAGMLSTADIVLSTTGASEVAEAFTVASGVVGMIGIGLAIAPARAAHQSVHRTMRSVVDRMRPSARGLPAETPGFRQAARTAVSRLSSASPQVSRSGSVSSARTVASLPPSRAPSTASTVGLTGLFANGAYQSFTTISSMASGSASSGSYYSAPSQASSEIRRRQSGTAADESNEESTV</sequence>
<feature type="transmembrane region" description="Helical" evidence="2">
    <location>
        <begin position="1417"/>
        <end position="1443"/>
    </location>
</feature>
<dbReference type="RefSeq" id="WP_058379354.1">
    <property type="nucleotide sequence ID" value="NZ_CP013480.3"/>
</dbReference>
<protein>
    <submittedName>
        <fullName evidence="3">Uncharacterized protein</fullName>
    </submittedName>
</protein>
<feature type="region of interest" description="Disordered" evidence="1">
    <location>
        <begin position="1524"/>
        <end position="1576"/>
    </location>
</feature>
<keyword evidence="2" id="KW-0472">Membrane</keyword>
<dbReference type="InterPro" id="IPR050708">
    <property type="entry name" value="T6SS_VgrG/RHS"/>
</dbReference>
<dbReference type="Pfam" id="PF05593">
    <property type="entry name" value="RHS_repeat"/>
    <property type="match status" value="1"/>
</dbReference>
<proteinExistence type="predicted"/>